<dbReference type="OrthoDB" id="2628807at2759"/>
<evidence type="ECO:0000256" key="1">
    <source>
        <dbReference type="SAM" id="MobiDB-lite"/>
    </source>
</evidence>
<dbReference type="EMBL" id="KN839877">
    <property type="protein sequence ID" value="KIJ60070.1"/>
    <property type="molecule type" value="Genomic_DNA"/>
</dbReference>
<protein>
    <submittedName>
        <fullName evidence="2">Uncharacterized protein</fullName>
    </submittedName>
</protein>
<accession>A0A0C9VQR2</accession>
<evidence type="ECO:0000313" key="3">
    <source>
        <dbReference type="Proteomes" id="UP000053820"/>
    </source>
</evidence>
<feature type="region of interest" description="Disordered" evidence="1">
    <location>
        <begin position="1"/>
        <end position="37"/>
    </location>
</feature>
<sequence length="216" mass="24746">MSSADLAEVSFHHGPQGPPLRSKLDEHMSRLDPGHHRPMTEKELKMLLCTMGATEHSLPQYLEKYDKWWENVFSQFPDGRPPVLGEKPHPDDPTIQHFNIPDSDLAIRIWSGGMERHRQYCLDFFDTCRRCAVDTPDGYEILFLSDVYMPGEKLVTWETAMDVAPEDLLPGAEKYSVTEGSELVLKRPGRDDFLFQIPVRPNPQGYVFAQPVPFHP</sequence>
<dbReference type="HOGENOM" id="CLU_100649_0_0_1"/>
<name>A0A0C9VQR2_9AGAM</name>
<feature type="compositionally biased region" description="Basic and acidic residues" evidence="1">
    <location>
        <begin position="22"/>
        <end position="37"/>
    </location>
</feature>
<evidence type="ECO:0000313" key="2">
    <source>
        <dbReference type="EMBL" id="KIJ60070.1"/>
    </source>
</evidence>
<keyword evidence="3" id="KW-1185">Reference proteome</keyword>
<proteinExistence type="predicted"/>
<dbReference type="Proteomes" id="UP000053820">
    <property type="component" value="Unassembled WGS sequence"/>
</dbReference>
<organism evidence="2 3">
    <name type="scientific">Hydnomerulius pinastri MD-312</name>
    <dbReference type="NCBI Taxonomy" id="994086"/>
    <lineage>
        <taxon>Eukaryota</taxon>
        <taxon>Fungi</taxon>
        <taxon>Dikarya</taxon>
        <taxon>Basidiomycota</taxon>
        <taxon>Agaricomycotina</taxon>
        <taxon>Agaricomycetes</taxon>
        <taxon>Agaricomycetidae</taxon>
        <taxon>Boletales</taxon>
        <taxon>Boletales incertae sedis</taxon>
        <taxon>Leucogyrophana</taxon>
    </lineage>
</organism>
<reference evidence="2 3" key="1">
    <citation type="submission" date="2014-04" db="EMBL/GenBank/DDBJ databases">
        <title>Evolutionary Origins and Diversification of the Mycorrhizal Mutualists.</title>
        <authorList>
            <consortium name="DOE Joint Genome Institute"/>
            <consortium name="Mycorrhizal Genomics Consortium"/>
            <person name="Kohler A."/>
            <person name="Kuo A."/>
            <person name="Nagy L.G."/>
            <person name="Floudas D."/>
            <person name="Copeland A."/>
            <person name="Barry K.W."/>
            <person name="Cichocki N."/>
            <person name="Veneault-Fourrey C."/>
            <person name="LaButti K."/>
            <person name="Lindquist E.A."/>
            <person name="Lipzen A."/>
            <person name="Lundell T."/>
            <person name="Morin E."/>
            <person name="Murat C."/>
            <person name="Riley R."/>
            <person name="Ohm R."/>
            <person name="Sun H."/>
            <person name="Tunlid A."/>
            <person name="Henrissat B."/>
            <person name="Grigoriev I.V."/>
            <person name="Hibbett D.S."/>
            <person name="Martin F."/>
        </authorList>
    </citation>
    <scope>NUCLEOTIDE SEQUENCE [LARGE SCALE GENOMIC DNA]</scope>
    <source>
        <strain evidence="2 3">MD-312</strain>
    </source>
</reference>
<dbReference type="AlphaFoldDB" id="A0A0C9VQR2"/>
<gene>
    <name evidence="2" type="ORF">HYDPIDRAFT_32645</name>
</gene>